<feature type="non-terminal residue" evidence="1">
    <location>
        <position position="103"/>
    </location>
</feature>
<dbReference type="AlphaFoldDB" id="A0A2H3IW71"/>
<sequence length="103" mass="11601">SYKLELPGSLKRRGVHDVFHASLLRIHEPNDDRLFPGRLANQISELEDQDNEWAIDKLTSHVGSSSNAVFEAVWKSGDCTWVPYSTISHLDVIHTYLNLVGAD</sequence>
<accession>A0A2H3IW71</accession>
<proteinExistence type="predicted"/>
<dbReference type="SUPFAM" id="SSF54160">
    <property type="entry name" value="Chromo domain-like"/>
    <property type="match status" value="1"/>
</dbReference>
<dbReference type="InterPro" id="IPR016197">
    <property type="entry name" value="Chromo-like_dom_sf"/>
</dbReference>
<reference evidence="1 2" key="1">
    <citation type="journal article" date="2012" name="Science">
        <title>The Paleozoic origin of enzymatic lignin decomposition reconstructed from 31 fungal genomes.</title>
        <authorList>
            <person name="Floudas D."/>
            <person name="Binder M."/>
            <person name="Riley R."/>
            <person name="Barry K."/>
            <person name="Blanchette R.A."/>
            <person name="Henrissat B."/>
            <person name="Martinez A.T."/>
            <person name="Otillar R."/>
            <person name="Spatafora J.W."/>
            <person name="Yadav J.S."/>
            <person name="Aerts A."/>
            <person name="Benoit I."/>
            <person name="Boyd A."/>
            <person name="Carlson A."/>
            <person name="Copeland A."/>
            <person name="Coutinho P.M."/>
            <person name="de Vries R.P."/>
            <person name="Ferreira P."/>
            <person name="Findley K."/>
            <person name="Foster B."/>
            <person name="Gaskell J."/>
            <person name="Glotzer D."/>
            <person name="Gorecki P."/>
            <person name="Heitman J."/>
            <person name="Hesse C."/>
            <person name="Hori C."/>
            <person name="Igarashi K."/>
            <person name="Jurgens J.A."/>
            <person name="Kallen N."/>
            <person name="Kersten P."/>
            <person name="Kohler A."/>
            <person name="Kuees U."/>
            <person name="Kumar T.K.A."/>
            <person name="Kuo A."/>
            <person name="LaButti K."/>
            <person name="Larrondo L.F."/>
            <person name="Lindquist E."/>
            <person name="Ling A."/>
            <person name="Lombard V."/>
            <person name="Lucas S."/>
            <person name="Lundell T."/>
            <person name="Martin R."/>
            <person name="McLaughlin D.J."/>
            <person name="Morgenstern I."/>
            <person name="Morin E."/>
            <person name="Murat C."/>
            <person name="Nagy L.G."/>
            <person name="Nolan M."/>
            <person name="Ohm R.A."/>
            <person name="Patyshakuliyeva A."/>
            <person name="Rokas A."/>
            <person name="Ruiz-Duenas F.J."/>
            <person name="Sabat G."/>
            <person name="Salamov A."/>
            <person name="Samejima M."/>
            <person name="Schmutz J."/>
            <person name="Slot J.C."/>
            <person name="St John F."/>
            <person name="Stenlid J."/>
            <person name="Sun H."/>
            <person name="Sun S."/>
            <person name="Syed K."/>
            <person name="Tsang A."/>
            <person name="Wiebenga A."/>
            <person name="Young D."/>
            <person name="Pisabarro A."/>
            <person name="Eastwood D.C."/>
            <person name="Martin F."/>
            <person name="Cullen D."/>
            <person name="Grigoriev I.V."/>
            <person name="Hibbett D.S."/>
        </authorList>
    </citation>
    <scope>NUCLEOTIDE SEQUENCE [LARGE SCALE GENOMIC DNA]</scope>
    <source>
        <strain evidence="1 2">MD-104</strain>
    </source>
</reference>
<evidence type="ECO:0000313" key="2">
    <source>
        <dbReference type="Proteomes" id="UP000218811"/>
    </source>
</evidence>
<dbReference type="OMA" id="TEWAIDR"/>
<evidence type="ECO:0008006" key="3">
    <source>
        <dbReference type="Google" id="ProtNLM"/>
    </source>
</evidence>
<protein>
    <recommendedName>
        <fullName evidence="3">Chromo domain-containing protein</fullName>
    </recommendedName>
</protein>
<dbReference type="Proteomes" id="UP000218811">
    <property type="component" value="Unassembled WGS sequence"/>
</dbReference>
<dbReference type="STRING" id="742152.A0A2H3IW71"/>
<dbReference type="EMBL" id="KB467831">
    <property type="protein sequence ID" value="PCH33981.1"/>
    <property type="molecule type" value="Genomic_DNA"/>
</dbReference>
<name>A0A2H3IW71_WOLCO</name>
<keyword evidence="2" id="KW-1185">Reference proteome</keyword>
<feature type="non-terminal residue" evidence="1">
    <location>
        <position position="1"/>
    </location>
</feature>
<evidence type="ECO:0000313" key="1">
    <source>
        <dbReference type="EMBL" id="PCH33981.1"/>
    </source>
</evidence>
<gene>
    <name evidence="1" type="ORF">WOLCODRAFT_48463</name>
</gene>
<organism evidence="1 2">
    <name type="scientific">Wolfiporia cocos (strain MD-104)</name>
    <name type="common">Brown rot fungus</name>
    <dbReference type="NCBI Taxonomy" id="742152"/>
    <lineage>
        <taxon>Eukaryota</taxon>
        <taxon>Fungi</taxon>
        <taxon>Dikarya</taxon>
        <taxon>Basidiomycota</taxon>
        <taxon>Agaricomycotina</taxon>
        <taxon>Agaricomycetes</taxon>
        <taxon>Polyporales</taxon>
        <taxon>Phaeolaceae</taxon>
        <taxon>Wolfiporia</taxon>
    </lineage>
</organism>
<dbReference type="OrthoDB" id="3211671at2759"/>